<keyword evidence="2" id="KW-1185">Reference proteome</keyword>
<dbReference type="SUPFAM" id="SSF53474">
    <property type="entry name" value="alpha/beta-Hydrolases"/>
    <property type="match status" value="1"/>
</dbReference>
<evidence type="ECO:0000313" key="1">
    <source>
        <dbReference type="EMBL" id="CAK9039625.1"/>
    </source>
</evidence>
<dbReference type="EMBL" id="CAXAMN010013002">
    <property type="protein sequence ID" value="CAK9039625.1"/>
    <property type="molecule type" value="Genomic_DNA"/>
</dbReference>
<name>A0ABP0LKF2_9DINO</name>
<proteinExistence type="predicted"/>
<dbReference type="PANTHER" id="PTHR12277:SF81">
    <property type="entry name" value="PROTEIN ABHD13"/>
    <property type="match status" value="1"/>
</dbReference>
<sequence>MGVLDLASLAKRVESMGRGQLRAGPQAEVTLRIWLGDLAMAKQLLEDDGASHAEALGAALTQLLAELPGAAERSVAFVPRRLPQAVAEQKGKLLCGTLELRSKAQLSYVLLLKDPRSPLVLRFGGNAEVAALTAQSELKALVSGGLAEMCLLDYRGFGWSSGSASVAHLRQDAEEALEALPEALARHERSLEGRGLVLFGRSIGSLCALHLAFLGLGQALILDSPVTCQWPLEAVPSWPRLAEAMDSTLRPCERPRVCMCCSTKSAKKLQTSREKCYLETEDLLRAIDLPLLYINGTADVVCPHTQAVPCFEASTSPEKRLLLLQGKGHNEVTDAAEYWQALQDRWRFLHPPERRQGADEKMR</sequence>
<dbReference type="GO" id="GO:0016787">
    <property type="term" value="F:hydrolase activity"/>
    <property type="evidence" value="ECO:0007669"/>
    <property type="project" value="UniProtKB-KW"/>
</dbReference>
<reference evidence="1 2" key="1">
    <citation type="submission" date="2024-02" db="EMBL/GenBank/DDBJ databases">
        <authorList>
            <person name="Chen Y."/>
            <person name="Shah S."/>
            <person name="Dougan E. K."/>
            <person name="Thang M."/>
            <person name="Chan C."/>
        </authorList>
    </citation>
    <scope>NUCLEOTIDE SEQUENCE [LARGE SCALE GENOMIC DNA]</scope>
</reference>
<protein>
    <submittedName>
        <fullName evidence="1">Uncharacterized protein</fullName>
    </submittedName>
</protein>
<organism evidence="1 2">
    <name type="scientific">Durusdinium trenchii</name>
    <dbReference type="NCBI Taxonomy" id="1381693"/>
    <lineage>
        <taxon>Eukaryota</taxon>
        <taxon>Sar</taxon>
        <taxon>Alveolata</taxon>
        <taxon>Dinophyceae</taxon>
        <taxon>Suessiales</taxon>
        <taxon>Symbiodiniaceae</taxon>
        <taxon>Durusdinium</taxon>
    </lineage>
</organism>
<gene>
    <name evidence="1" type="ORF">CCMP2556_LOCUS21451</name>
</gene>
<evidence type="ECO:0000313" key="2">
    <source>
        <dbReference type="Proteomes" id="UP001642484"/>
    </source>
</evidence>
<dbReference type="Proteomes" id="UP001642484">
    <property type="component" value="Unassembled WGS sequence"/>
</dbReference>
<dbReference type="PANTHER" id="PTHR12277">
    <property type="entry name" value="ALPHA/BETA HYDROLASE DOMAIN-CONTAINING PROTEIN"/>
    <property type="match status" value="1"/>
</dbReference>
<accession>A0ABP0LKF2</accession>
<comment type="caution">
    <text evidence="1">The sequence shown here is derived from an EMBL/GenBank/DDBJ whole genome shotgun (WGS) entry which is preliminary data.</text>
</comment>
<dbReference type="InterPro" id="IPR029058">
    <property type="entry name" value="AB_hydrolase_fold"/>
</dbReference>
<dbReference type="Gene3D" id="3.40.50.1820">
    <property type="entry name" value="alpha/beta hydrolase"/>
    <property type="match status" value="1"/>
</dbReference>